<dbReference type="AlphaFoldDB" id="A0A812TWW8"/>
<name>A0A812TWW8_9DINO</name>
<evidence type="ECO:0008006" key="4">
    <source>
        <dbReference type="Google" id="ProtNLM"/>
    </source>
</evidence>
<dbReference type="OrthoDB" id="414505at2759"/>
<keyword evidence="3" id="KW-1185">Reference proteome</keyword>
<sequence length="521" mass="58676">MALQLLLAFLALPLALGQLSDVVSARSFDEYVQERHALYMRHGNDQLRAAVAKAEELNKDKVVLYHVMPLYGYLMSWLAHGIMAKEPLRWQRGAQTSGVAAELPQMLRMWEEGMDFPTFALHNASLCAHKEKRKVREADPQQAQVLGDGDWSNYYQTGQGFYDISYVATSKKYKDCNDLVYSQLQEDNKNVGPLMEEARLKAFGVGAGAHFAQYLDEQVGHDWQDAVFPHSYDGMATVGVQDRLLQADINLLGSAVSSAWQSSIPSTWAQSAYFQDVYGDLNADHFSQYSFQPDFGDRSALLDQVLLKLNPGPEALQKVHNLLSLLKCSAQMRFPIYQANFGRRQKIMERCWKGSAEPFPPDAPKMDLDTVASARTKEAATALQSGGLATDDETRGFSRVLLQVVLLANAANELAYVSTDWNKKNGQPPGHEHEDWRGISFVDAYNKLKNTDHGDNFTARVFLRREPFFVENSVKVVAYSQVFTDETFMEFAESVLNDIRLLLPTAPKEVSDYGWMLRVKK</sequence>
<organism evidence="2 3">
    <name type="scientific">Symbiodinium natans</name>
    <dbReference type="NCBI Taxonomy" id="878477"/>
    <lineage>
        <taxon>Eukaryota</taxon>
        <taxon>Sar</taxon>
        <taxon>Alveolata</taxon>
        <taxon>Dinophyceae</taxon>
        <taxon>Suessiales</taxon>
        <taxon>Symbiodiniaceae</taxon>
        <taxon>Symbiodinium</taxon>
    </lineage>
</organism>
<keyword evidence="1" id="KW-0732">Signal</keyword>
<protein>
    <recommendedName>
        <fullName evidence="4">Phospholipase B-like</fullName>
    </recommendedName>
</protein>
<reference evidence="2" key="1">
    <citation type="submission" date="2021-02" db="EMBL/GenBank/DDBJ databases">
        <authorList>
            <person name="Dougan E. K."/>
            <person name="Rhodes N."/>
            <person name="Thang M."/>
            <person name="Chan C."/>
        </authorList>
    </citation>
    <scope>NUCLEOTIDE SEQUENCE</scope>
</reference>
<gene>
    <name evidence="2" type="ORF">SNAT2548_LOCUS30553</name>
</gene>
<feature type="signal peptide" evidence="1">
    <location>
        <begin position="1"/>
        <end position="17"/>
    </location>
</feature>
<evidence type="ECO:0000256" key="1">
    <source>
        <dbReference type="SAM" id="SignalP"/>
    </source>
</evidence>
<evidence type="ECO:0000313" key="3">
    <source>
        <dbReference type="Proteomes" id="UP000604046"/>
    </source>
</evidence>
<evidence type="ECO:0000313" key="2">
    <source>
        <dbReference type="EMBL" id="CAE7544654.1"/>
    </source>
</evidence>
<comment type="caution">
    <text evidence="2">The sequence shown here is derived from an EMBL/GenBank/DDBJ whole genome shotgun (WGS) entry which is preliminary data.</text>
</comment>
<proteinExistence type="predicted"/>
<accession>A0A812TWW8</accession>
<feature type="chain" id="PRO_5032709264" description="Phospholipase B-like" evidence="1">
    <location>
        <begin position="18"/>
        <end position="521"/>
    </location>
</feature>
<dbReference type="Proteomes" id="UP000604046">
    <property type="component" value="Unassembled WGS sequence"/>
</dbReference>
<dbReference type="EMBL" id="CAJNDS010002612">
    <property type="protein sequence ID" value="CAE7544654.1"/>
    <property type="molecule type" value="Genomic_DNA"/>
</dbReference>